<gene>
    <name evidence="2" type="ORF">EUTSA_v10002331mg</name>
</gene>
<dbReference type="PANTHER" id="PTHR47074">
    <property type="entry name" value="BNAC02G40300D PROTEIN"/>
    <property type="match status" value="1"/>
</dbReference>
<dbReference type="GO" id="GO:0003676">
    <property type="term" value="F:nucleic acid binding"/>
    <property type="evidence" value="ECO:0007669"/>
    <property type="project" value="InterPro"/>
</dbReference>
<dbReference type="CDD" id="cd06222">
    <property type="entry name" value="RNase_H_like"/>
    <property type="match status" value="1"/>
</dbReference>
<dbReference type="InterPro" id="IPR044730">
    <property type="entry name" value="RNase_H-like_dom_plant"/>
</dbReference>
<feature type="domain" description="RNase H type-1" evidence="1">
    <location>
        <begin position="147"/>
        <end position="208"/>
    </location>
</feature>
<dbReference type="GO" id="GO:0004523">
    <property type="term" value="F:RNA-DNA hybrid ribonuclease activity"/>
    <property type="evidence" value="ECO:0007669"/>
    <property type="project" value="InterPro"/>
</dbReference>
<sequence>MINWTNGKCGRFRDQSHLGIVHILDFLSRTASLVSFPPTGLYLDFLPSWICWNLWTARNHRLFSDSVFSEQEVMLKSLVDARIWQEAQKQKGTTPQSSPASIPVIAPARVSCNIDAAWQAESQSCGMGMIFHFQEEGRTISFSSSRRDIQMHSDCLSLVNTLQSQETHTEIHAIVADIRLLTLSFFYVSFIFIPWNLNAEADSVAKEALRALLNTVD</sequence>
<evidence type="ECO:0000259" key="1">
    <source>
        <dbReference type="Pfam" id="PF13456"/>
    </source>
</evidence>
<dbReference type="PANTHER" id="PTHR47074:SF11">
    <property type="entry name" value="REVERSE TRANSCRIPTASE-LIKE PROTEIN"/>
    <property type="match status" value="1"/>
</dbReference>
<evidence type="ECO:0000313" key="3">
    <source>
        <dbReference type="Proteomes" id="UP000030689"/>
    </source>
</evidence>
<dbReference type="Pfam" id="PF13456">
    <property type="entry name" value="RVT_3"/>
    <property type="match status" value="1"/>
</dbReference>
<protein>
    <recommendedName>
        <fullName evidence="1">RNase H type-1 domain-containing protein</fullName>
    </recommendedName>
</protein>
<keyword evidence="3" id="KW-1185">Reference proteome</keyword>
<dbReference type="Proteomes" id="UP000030689">
    <property type="component" value="Unassembled WGS sequence"/>
</dbReference>
<organism evidence="2 3">
    <name type="scientific">Eutrema salsugineum</name>
    <name type="common">Saltwater cress</name>
    <name type="synonym">Sisymbrium salsugineum</name>
    <dbReference type="NCBI Taxonomy" id="72664"/>
    <lineage>
        <taxon>Eukaryota</taxon>
        <taxon>Viridiplantae</taxon>
        <taxon>Streptophyta</taxon>
        <taxon>Embryophyta</taxon>
        <taxon>Tracheophyta</taxon>
        <taxon>Spermatophyta</taxon>
        <taxon>Magnoliopsida</taxon>
        <taxon>eudicotyledons</taxon>
        <taxon>Gunneridae</taxon>
        <taxon>Pentapetalae</taxon>
        <taxon>rosids</taxon>
        <taxon>malvids</taxon>
        <taxon>Brassicales</taxon>
        <taxon>Brassicaceae</taxon>
        <taxon>Eutremeae</taxon>
        <taxon>Eutrema</taxon>
    </lineage>
</organism>
<dbReference type="Gramene" id="ESQ50149">
    <property type="protein sequence ID" value="ESQ50149"/>
    <property type="gene ID" value="EUTSA_v10002331mg"/>
</dbReference>
<dbReference type="InterPro" id="IPR052929">
    <property type="entry name" value="RNase_H-like_EbsB-rel"/>
</dbReference>
<name>V4M1Z4_EUTSA</name>
<dbReference type="eggNOG" id="KOG1075">
    <property type="taxonomic scope" value="Eukaryota"/>
</dbReference>
<evidence type="ECO:0000313" key="2">
    <source>
        <dbReference type="EMBL" id="ESQ50149.1"/>
    </source>
</evidence>
<dbReference type="InterPro" id="IPR002156">
    <property type="entry name" value="RNaseH_domain"/>
</dbReference>
<dbReference type="KEGG" id="eus:EUTSA_v10002331mg"/>
<reference evidence="2 3" key="1">
    <citation type="journal article" date="2013" name="Front. Plant Sci.">
        <title>The Reference Genome of the Halophytic Plant Eutrema salsugineum.</title>
        <authorList>
            <person name="Yang R."/>
            <person name="Jarvis D.E."/>
            <person name="Chen H."/>
            <person name="Beilstein M.A."/>
            <person name="Grimwood J."/>
            <person name="Jenkins J."/>
            <person name="Shu S."/>
            <person name="Prochnik S."/>
            <person name="Xin M."/>
            <person name="Ma C."/>
            <person name="Schmutz J."/>
            <person name="Wing R.A."/>
            <person name="Mitchell-Olds T."/>
            <person name="Schumaker K.S."/>
            <person name="Wang X."/>
        </authorList>
    </citation>
    <scope>NUCLEOTIDE SEQUENCE [LARGE SCALE GENOMIC DNA]</scope>
</reference>
<dbReference type="EMBL" id="KI517398">
    <property type="protein sequence ID" value="ESQ50149.1"/>
    <property type="molecule type" value="Genomic_DNA"/>
</dbReference>
<proteinExistence type="predicted"/>
<accession>V4M1Z4</accession>
<dbReference type="AlphaFoldDB" id="V4M1Z4"/>